<dbReference type="AlphaFoldDB" id="L8WNT9"/>
<evidence type="ECO:0000256" key="1">
    <source>
        <dbReference type="SAM" id="MobiDB-lite"/>
    </source>
</evidence>
<evidence type="ECO:0000313" key="3">
    <source>
        <dbReference type="Proteomes" id="UP000011668"/>
    </source>
</evidence>
<keyword evidence="3" id="KW-1185">Reference proteome</keyword>
<organism evidence="2 3">
    <name type="scientific">Thanatephorus cucumeris (strain AG1-IA)</name>
    <name type="common">Rice sheath blight fungus</name>
    <name type="synonym">Rhizoctonia solani</name>
    <dbReference type="NCBI Taxonomy" id="983506"/>
    <lineage>
        <taxon>Eukaryota</taxon>
        <taxon>Fungi</taxon>
        <taxon>Dikarya</taxon>
        <taxon>Basidiomycota</taxon>
        <taxon>Agaricomycotina</taxon>
        <taxon>Agaricomycetes</taxon>
        <taxon>Cantharellales</taxon>
        <taxon>Ceratobasidiaceae</taxon>
        <taxon>Rhizoctonia</taxon>
        <taxon>Rhizoctonia solani AG-1</taxon>
    </lineage>
</organism>
<sequence>MCYISQHEHQPANLGGSLNAHQPLEDHCLSDVAHFRHDVLRRQLSRSLRPVSPACCCSVHRRTRQLASSIFYVCCCKEKEHATSVPSIEHEILRHTLRGTPPNEHGSQHQHQHPHTAPTLLMSGLDSARDAPSRNLRGILFPRTGFPPRLLEHYVKFPAADFPSPKAQELRDDQGHRNAHLPREIVIILCFFLPFKLFWPASRYGLCISPREWQKTDSIVDKQLRPGYQIPTIYNIGSGRSFVLPSS</sequence>
<proteinExistence type="predicted"/>
<evidence type="ECO:0000313" key="2">
    <source>
        <dbReference type="EMBL" id="ELU38019.1"/>
    </source>
</evidence>
<dbReference type="Proteomes" id="UP000011668">
    <property type="component" value="Unassembled WGS sequence"/>
</dbReference>
<accession>L8WNT9</accession>
<reference evidence="2 3" key="1">
    <citation type="journal article" date="2013" name="Nat. Commun.">
        <title>The evolution and pathogenic mechanisms of the rice sheath blight pathogen.</title>
        <authorList>
            <person name="Zheng A."/>
            <person name="Lin R."/>
            <person name="Xu L."/>
            <person name="Qin P."/>
            <person name="Tang C."/>
            <person name="Ai P."/>
            <person name="Zhang D."/>
            <person name="Liu Y."/>
            <person name="Sun Z."/>
            <person name="Feng H."/>
            <person name="Wang Y."/>
            <person name="Chen Y."/>
            <person name="Liang X."/>
            <person name="Fu R."/>
            <person name="Li Q."/>
            <person name="Zhang J."/>
            <person name="Yu X."/>
            <person name="Xie Z."/>
            <person name="Ding L."/>
            <person name="Guan P."/>
            <person name="Tang J."/>
            <person name="Liang Y."/>
            <person name="Wang S."/>
            <person name="Deng Q."/>
            <person name="Li S."/>
            <person name="Zhu J."/>
            <person name="Wang L."/>
            <person name="Liu H."/>
            <person name="Li P."/>
        </authorList>
    </citation>
    <scope>NUCLEOTIDE SEQUENCE [LARGE SCALE GENOMIC DNA]</scope>
    <source>
        <strain evidence="3">AG-1 IA</strain>
    </source>
</reference>
<protein>
    <submittedName>
        <fullName evidence="2">Uncharacterized protein</fullName>
    </submittedName>
</protein>
<dbReference type="HOGENOM" id="CLU_1125171_0_0_1"/>
<name>L8WNT9_THACA</name>
<dbReference type="EMBL" id="AFRT01002298">
    <property type="protein sequence ID" value="ELU38019.1"/>
    <property type="molecule type" value="Genomic_DNA"/>
</dbReference>
<gene>
    <name evidence="2" type="ORF">AG1IA_07952</name>
</gene>
<feature type="region of interest" description="Disordered" evidence="1">
    <location>
        <begin position="97"/>
        <end position="120"/>
    </location>
</feature>
<comment type="caution">
    <text evidence="2">The sequence shown here is derived from an EMBL/GenBank/DDBJ whole genome shotgun (WGS) entry which is preliminary data.</text>
</comment>